<dbReference type="Pfam" id="PF02836">
    <property type="entry name" value="Glyco_hydro_2_C"/>
    <property type="match status" value="1"/>
</dbReference>
<dbReference type="PROSITE" id="PS00608">
    <property type="entry name" value="GLYCOSYL_HYDROL_F2_2"/>
    <property type="match status" value="1"/>
</dbReference>
<dbReference type="EMBL" id="RCYZ01000002">
    <property type="protein sequence ID" value="TPG67552.1"/>
    <property type="molecule type" value="Genomic_DNA"/>
</dbReference>
<accession>A0A502H1I3</accession>
<reference evidence="10 11" key="1">
    <citation type="journal article" date="2019" name="Environ. Microbiol.">
        <title>Species interactions and distinct microbial communities in high Arctic permafrost affected cryosols are associated with the CH4 and CO2 gas fluxes.</title>
        <authorList>
            <person name="Altshuler I."/>
            <person name="Hamel J."/>
            <person name="Turney S."/>
            <person name="Magnuson E."/>
            <person name="Levesque R."/>
            <person name="Greer C."/>
            <person name="Whyte L.G."/>
        </authorList>
    </citation>
    <scope>NUCLEOTIDE SEQUENCE [LARGE SCALE GENOMIC DNA]</scope>
    <source>
        <strain evidence="10 11">S9.2P</strain>
    </source>
</reference>
<dbReference type="InterPro" id="IPR023232">
    <property type="entry name" value="Glyco_hydro_2_AS"/>
</dbReference>
<dbReference type="InterPro" id="IPR006103">
    <property type="entry name" value="Glyco_hydro_2_cat"/>
</dbReference>
<dbReference type="InterPro" id="IPR006104">
    <property type="entry name" value="Glyco_hydro_2_N"/>
</dbReference>
<dbReference type="Pfam" id="PF16355">
    <property type="entry name" value="DUF4982"/>
    <property type="match status" value="1"/>
</dbReference>
<evidence type="ECO:0000259" key="8">
    <source>
        <dbReference type="Pfam" id="PF16355"/>
    </source>
</evidence>
<dbReference type="InterPro" id="IPR013783">
    <property type="entry name" value="Ig-like_fold"/>
</dbReference>
<dbReference type="GO" id="GO:0004553">
    <property type="term" value="F:hydrolase activity, hydrolyzing O-glycosyl compounds"/>
    <property type="evidence" value="ECO:0007669"/>
    <property type="project" value="InterPro"/>
</dbReference>
<dbReference type="InterPro" id="IPR048230">
    <property type="entry name" value="GalA-like"/>
</dbReference>
<keyword evidence="11" id="KW-1185">Reference proteome</keyword>
<feature type="signal peptide" evidence="4">
    <location>
        <begin position="1"/>
        <end position="24"/>
    </location>
</feature>
<evidence type="ECO:0000313" key="11">
    <source>
        <dbReference type="Proteomes" id="UP000317646"/>
    </source>
</evidence>
<dbReference type="InterPro" id="IPR040605">
    <property type="entry name" value="Glyco_hydro2_dom5"/>
</dbReference>
<feature type="domain" description="Glycosyl hydrolases family 2 sugar binding" evidence="7">
    <location>
        <begin position="119"/>
        <end position="212"/>
    </location>
</feature>
<evidence type="ECO:0000259" key="7">
    <source>
        <dbReference type="Pfam" id="PF02837"/>
    </source>
</evidence>
<keyword evidence="2 10" id="KW-0378">Hydrolase</keyword>
<keyword evidence="4" id="KW-0732">Signal</keyword>
<dbReference type="InterPro" id="IPR032311">
    <property type="entry name" value="DUF4982"/>
</dbReference>
<keyword evidence="3" id="KW-0326">Glycosidase</keyword>
<dbReference type="InterPro" id="IPR008979">
    <property type="entry name" value="Galactose-bd-like_sf"/>
</dbReference>
<dbReference type="Gene3D" id="3.20.20.80">
    <property type="entry name" value="Glycosidases"/>
    <property type="match status" value="1"/>
</dbReference>
<feature type="domain" description="Glycoside hydrolase family 2 catalytic" evidence="6">
    <location>
        <begin position="335"/>
        <end position="475"/>
    </location>
</feature>
<evidence type="ECO:0000259" key="9">
    <source>
        <dbReference type="Pfam" id="PF18565"/>
    </source>
</evidence>
<dbReference type="InterPro" id="IPR051913">
    <property type="entry name" value="GH2_Domain-Containing"/>
</dbReference>
<evidence type="ECO:0000256" key="3">
    <source>
        <dbReference type="ARBA" id="ARBA00023295"/>
    </source>
</evidence>
<gene>
    <name evidence="10" type="ORF">EAH73_07560</name>
</gene>
<feature type="chain" id="PRO_5021463016" evidence="4">
    <location>
        <begin position="25"/>
        <end position="966"/>
    </location>
</feature>
<dbReference type="InterPro" id="IPR006102">
    <property type="entry name" value="Ig-like_GH2"/>
</dbReference>
<dbReference type="PANTHER" id="PTHR42732:SF1">
    <property type="entry name" value="BETA-MANNOSIDASE"/>
    <property type="match status" value="1"/>
</dbReference>
<dbReference type="Proteomes" id="UP000317646">
    <property type="component" value="Unassembled WGS sequence"/>
</dbReference>
<evidence type="ECO:0000313" key="10">
    <source>
        <dbReference type="EMBL" id="TPG67552.1"/>
    </source>
</evidence>
<dbReference type="Pfam" id="PF18565">
    <property type="entry name" value="Glyco_hydro2_C5"/>
    <property type="match status" value="1"/>
</dbReference>
<feature type="domain" description="DUF4982" evidence="8">
    <location>
        <begin position="630"/>
        <end position="687"/>
    </location>
</feature>
<dbReference type="Pfam" id="PF02837">
    <property type="entry name" value="Glyco_hydro_2_N"/>
    <property type="match status" value="1"/>
</dbReference>
<dbReference type="Gene3D" id="2.60.40.10">
    <property type="entry name" value="Immunoglobulins"/>
    <property type="match status" value="4"/>
</dbReference>
<dbReference type="SUPFAM" id="SSF49303">
    <property type="entry name" value="beta-Galactosidase/glucuronidase domain"/>
    <property type="match status" value="1"/>
</dbReference>
<dbReference type="Gene3D" id="2.60.120.260">
    <property type="entry name" value="Galactose-binding domain-like"/>
    <property type="match status" value="1"/>
</dbReference>
<dbReference type="PRINTS" id="PR00132">
    <property type="entry name" value="GLHYDRLASE2"/>
</dbReference>
<dbReference type="Pfam" id="PF00703">
    <property type="entry name" value="Glyco_hydro_2"/>
    <property type="match status" value="1"/>
</dbReference>
<comment type="caution">
    <text evidence="10">The sequence shown here is derived from an EMBL/GenBank/DDBJ whole genome shotgun (WGS) entry which is preliminary data.</text>
</comment>
<name>A0A502H1I3_9BACT</name>
<feature type="domain" description="Glycoside hydrolase family 2" evidence="9">
    <location>
        <begin position="700"/>
        <end position="763"/>
    </location>
</feature>
<evidence type="ECO:0000256" key="1">
    <source>
        <dbReference type="ARBA" id="ARBA00007401"/>
    </source>
</evidence>
<dbReference type="InterPro" id="IPR006101">
    <property type="entry name" value="Glyco_hydro_2"/>
</dbReference>
<proteinExistence type="inferred from homology"/>
<evidence type="ECO:0000256" key="4">
    <source>
        <dbReference type="SAM" id="SignalP"/>
    </source>
</evidence>
<dbReference type="RefSeq" id="WP_140465862.1">
    <property type="nucleotide sequence ID" value="NZ_RCYZ01000002.1"/>
</dbReference>
<dbReference type="SUPFAM" id="SSF49785">
    <property type="entry name" value="Galactose-binding domain-like"/>
    <property type="match status" value="1"/>
</dbReference>
<dbReference type="SUPFAM" id="SSF51445">
    <property type="entry name" value="(Trans)glycosidases"/>
    <property type="match status" value="1"/>
</dbReference>
<organism evidence="10 11">
    <name type="scientific">Hymenobacter nivis</name>
    <dbReference type="NCBI Taxonomy" id="1850093"/>
    <lineage>
        <taxon>Bacteria</taxon>
        <taxon>Pseudomonadati</taxon>
        <taxon>Bacteroidota</taxon>
        <taxon>Cytophagia</taxon>
        <taxon>Cytophagales</taxon>
        <taxon>Hymenobacteraceae</taxon>
        <taxon>Hymenobacter</taxon>
    </lineage>
</organism>
<dbReference type="PANTHER" id="PTHR42732">
    <property type="entry name" value="BETA-GALACTOSIDASE"/>
    <property type="match status" value="1"/>
</dbReference>
<dbReference type="GO" id="GO:0005975">
    <property type="term" value="P:carbohydrate metabolic process"/>
    <property type="evidence" value="ECO:0007669"/>
    <property type="project" value="InterPro"/>
</dbReference>
<protein>
    <submittedName>
        <fullName evidence="10">Glycoside hydrolase family 2 protein</fullName>
    </submittedName>
</protein>
<evidence type="ECO:0000256" key="2">
    <source>
        <dbReference type="ARBA" id="ARBA00022801"/>
    </source>
</evidence>
<evidence type="ECO:0000259" key="6">
    <source>
        <dbReference type="Pfam" id="PF02836"/>
    </source>
</evidence>
<comment type="similarity">
    <text evidence="1">Belongs to the glycosyl hydrolase 2 family.</text>
</comment>
<dbReference type="InterPro" id="IPR017853">
    <property type="entry name" value="GH"/>
</dbReference>
<dbReference type="NCBIfam" id="NF041462">
    <property type="entry name" value="GalA"/>
    <property type="match status" value="1"/>
</dbReference>
<dbReference type="InterPro" id="IPR036156">
    <property type="entry name" value="Beta-gal/glucu_dom_sf"/>
</dbReference>
<sequence>MINGLSSFCATFLLLLSASLASRAQGPAAGREHLLLDAGWRFAYGHPSDPKQDFTNGTSYFSYLAKTGNGDGAAAVKFDDRAWRQLDLPHDWAVEQGFSEQASFSHGFKTVGRAFPNTSVGWYRKSFAVPASDLGRRISLDFDGVYRNSIVWVNGHYLGTQASGYNGFQYDISDYLHYDGKPNVIAVRVDATMEEGWFYEGAGIYRHTWLTKTAPLHVAPHGTFVTTKLDGSAATLTAKTTIKNSALTPQTFDVVQDVVDAAGQIVATTQVRQLHLGAAREQEFTCTIPVANARLWSIETPYLYKLVTRVQQAGAAVDQYETRFGVRTIRFDANEGFFLNGQHVKIKGTNNHQEHAGVGTAIPDALQDWRIRQLKSFGSNAYRCSHNPPTPELLDACDRLGMLVIDENRLMGITEPLLNELKTLMVRDRNHPSIISWSIGNEEWAIESNVLGARIAATMQAYAKTIDSTRAITAGISGGWGQGTSTTIDVMGYNYIAQGSTDAQHAKFPQQPGWGTEEGSTFATRGVYVTDMAKHYIAAYDKKPRPSFYSIEEGWRHYADRPYLAGLFIWTGFDYRGEATPFRWPSVTSYFGMLDLCGFPKDDYYYLKSWWTTQPTLHLLPHWNWAGKEGQPIDVWAYSNCDEVELFLNNKSLGKKAMTKNSHLEWQVPYASGTLAAVGYRNGKKIATDQVQTTGPAAAIALAASSATVQANGEDVSVVTVRIEAKNQRLMPTADSEVTFSLRGPGKIIGVGNGDPTSLEPDQFLPTVRALPIENVKEKGFGGPVSGAETGAAFDDSGWGSAAARQYDAATELVPTAQAYVNRGSFELPADLSAAQITFFYQPIGQQQSIYINGHALAQNLTGEQASAQGYQLDKSWLKPGRNSLAVVSVPFVKKQIWDVFNIDPGTVQVITPAAAWRRKAFNGLAQVLVQGTRTPGDITLTATAPGLKASVLKIKSVAATPRPAL</sequence>
<feature type="domain" description="Glycoside hydrolase family 2 immunoglobulin-like beta-sandwich" evidence="5">
    <location>
        <begin position="222"/>
        <end position="327"/>
    </location>
</feature>
<dbReference type="AlphaFoldDB" id="A0A502H1I3"/>
<evidence type="ECO:0000259" key="5">
    <source>
        <dbReference type="Pfam" id="PF00703"/>
    </source>
</evidence>
<dbReference type="OrthoDB" id="857501at2"/>